<sequence>MQGQVPASCTGLLQLLRGLGGPTEAPNQQGPPPLALLSGSLAPLLWRVRRLPLSSGAAPPTHLHSAPPGPNAALAGRSRHDPGPRPTLQLRCFVAPRGQRPTRVPGSPPAASVSSAQQGDPNEVPRCIWAARPSPAAARSFTRGRGFKRGEGLPASSPVSRARLTPPPSRSAAGAR</sequence>
<keyword evidence="3" id="KW-1185">Reference proteome</keyword>
<gene>
    <name evidence="2" type="ORF">NDU88_001768</name>
</gene>
<evidence type="ECO:0000313" key="3">
    <source>
        <dbReference type="Proteomes" id="UP001066276"/>
    </source>
</evidence>
<dbReference type="EMBL" id="JANPWB010000001">
    <property type="protein sequence ID" value="KAJ1214141.1"/>
    <property type="molecule type" value="Genomic_DNA"/>
</dbReference>
<feature type="compositionally biased region" description="Low complexity" evidence="1">
    <location>
        <begin position="109"/>
        <end position="119"/>
    </location>
</feature>
<feature type="region of interest" description="Disordered" evidence="1">
    <location>
        <begin position="56"/>
        <end position="176"/>
    </location>
</feature>
<name>A0AAV7WNC0_PLEWA</name>
<proteinExistence type="predicted"/>
<accession>A0AAV7WNC0</accession>
<comment type="caution">
    <text evidence="2">The sequence shown here is derived from an EMBL/GenBank/DDBJ whole genome shotgun (WGS) entry which is preliminary data.</text>
</comment>
<reference evidence="2" key="1">
    <citation type="journal article" date="2022" name="bioRxiv">
        <title>Sequencing and chromosome-scale assembly of the giantPleurodeles waltlgenome.</title>
        <authorList>
            <person name="Brown T."/>
            <person name="Elewa A."/>
            <person name="Iarovenko S."/>
            <person name="Subramanian E."/>
            <person name="Araus A.J."/>
            <person name="Petzold A."/>
            <person name="Susuki M."/>
            <person name="Suzuki K.-i.T."/>
            <person name="Hayashi T."/>
            <person name="Toyoda A."/>
            <person name="Oliveira C."/>
            <person name="Osipova E."/>
            <person name="Leigh N.D."/>
            <person name="Simon A."/>
            <person name="Yun M.H."/>
        </authorList>
    </citation>
    <scope>NUCLEOTIDE SEQUENCE</scope>
    <source>
        <strain evidence="2">20211129_DDA</strain>
        <tissue evidence="2">Liver</tissue>
    </source>
</reference>
<evidence type="ECO:0000256" key="1">
    <source>
        <dbReference type="SAM" id="MobiDB-lite"/>
    </source>
</evidence>
<organism evidence="2 3">
    <name type="scientific">Pleurodeles waltl</name>
    <name type="common">Iberian ribbed newt</name>
    <dbReference type="NCBI Taxonomy" id="8319"/>
    <lineage>
        <taxon>Eukaryota</taxon>
        <taxon>Metazoa</taxon>
        <taxon>Chordata</taxon>
        <taxon>Craniata</taxon>
        <taxon>Vertebrata</taxon>
        <taxon>Euteleostomi</taxon>
        <taxon>Amphibia</taxon>
        <taxon>Batrachia</taxon>
        <taxon>Caudata</taxon>
        <taxon>Salamandroidea</taxon>
        <taxon>Salamandridae</taxon>
        <taxon>Pleurodelinae</taxon>
        <taxon>Pleurodeles</taxon>
    </lineage>
</organism>
<feature type="compositionally biased region" description="Low complexity" evidence="1">
    <location>
        <begin position="130"/>
        <end position="140"/>
    </location>
</feature>
<dbReference type="Proteomes" id="UP001066276">
    <property type="component" value="Chromosome 1_1"/>
</dbReference>
<dbReference type="AlphaFoldDB" id="A0AAV7WNC0"/>
<protein>
    <submittedName>
        <fullName evidence="2">Uncharacterized protein</fullName>
    </submittedName>
</protein>
<evidence type="ECO:0000313" key="2">
    <source>
        <dbReference type="EMBL" id="KAJ1214141.1"/>
    </source>
</evidence>